<dbReference type="PANTHER" id="PTHR34352">
    <property type="entry name" value="PROTEIN YHFA"/>
    <property type="match status" value="1"/>
</dbReference>
<proteinExistence type="predicted"/>
<dbReference type="InterPro" id="IPR003718">
    <property type="entry name" value="OsmC/Ohr_fam"/>
</dbReference>
<dbReference type="PANTHER" id="PTHR34352:SF1">
    <property type="entry name" value="PROTEIN YHFA"/>
    <property type="match status" value="1"/>
</dbReference>
<dbReference type="Proteomes" id="UP001500866">
    <property type="component" value="Unassembled WGS sequence"/>
</dbReference>
<dbReference type="Gene3D" id="3.30.300.20">
    <property type="match status" value="1"/>
</dbReference>
<dbReference type="InterPro" id="IPR015946">
    <property type="entry name" value="KH_dom-like_a/b"/>
</dbReference>
<evidence type="ECO:0000313" key="2">
    <source>
        <dbReference type="Proteomes" id="UP001500866"/>
    </source>
</evidence>
<accession>A0ABN1FV15</accession>
<organism evidence="1 2">
    <name type="scientific">Virgibacillus siamensis</name>
    <dbReference type="NCBI Taxonomy" id="480071"/>
    <lineage>
        <taxon>Bacteria</taxon>
        <taxon>Bacillati</taxon>
        <taxon>Bacillota</taxon>
        <taxon>Bacilli</taxon>
        <taxon>Bacillales</taxon>
        <taxon>Bacillaceae</taxon>
        <taxon>Virgibacillus</taxon>
    </lineage>
</organism>
<evidence type="ECO:0000313" key="1">
    <source>
        <dbReference type="EMBL" id="GAA0598028.1"/>
    </source>
</evidence>
<keyword evidence="2" id="KW-1185">Reference proteome</keyword>
<sequence>MEFHLKDNGMHTKFDYGELAISGNEDYGFRPFQLMVASIAGCSGSVFRKILEKQRTDFEDLIISAEVERNPQEANRIEKIALHYTIKGRHLNYDKLEKNLKISRQNCSMVRSVENSIDIEETIEAIELSE</sequence>
<dbReference type="EMBL" id="BAAADS010000009">
    <property type="protein sequence ID" value="GAA0598028.1"/>
    <property type="molecule type" value="Genomic_DNA"/>
</dbReference>
<gene>
    <name evidence="1" type="ORF">GCM10009001_12690</name>
</gene>
<comment type="caution">
    <text evidence="1">The sequence shown here is derived from an EMBL/GenBank/DDBJ whole genome shotgun (WGS) entry which is preliminary data.</text>
</comment>
<protein>
    <submittedName>
        <fullName evidence="1">OsmC family protein</fullName>
    </submittedName>
</protein>
<dbReference type="RefSeq" id="WP_343811351.1">
    <property type="nucleotide sequence ID" value="NZ_BAAADS010000009.1"/>
</dbReference>
<dbReference type="SUPFAM" id="SSF82784">
    <property type="entry name" value="OsmC-like"/>
    <property type="match status" value="1"/>
</dbReference>
<dbReference type="Pfam" id="PF02566">
    <property type="entry name" value="OsmC"/>
    <property type="match status" value="1"/>
</dbReference>
<reference evidence="1 2" key="1">
    <citation type="journal article" date="2019" name="Int. J. Syst. Evol. Microbiol.">
        <title>The Global Catalogue of Microorganisms (GCM) 10K type strain sequencing project: providing services to taxonomists for standard genome sequencing and annotation.</title>
        <authorList>
            <consortium name="The Broad Institute Genomics Platform"/>
            <consortium name="The Broad Institute Genome Sequencing Center for Infectious Disease"/>
            <person name="Wu L."/>
            <person name="Ma J."/>
        </authorList>
    </citation>
    <scope>NUCLEOTIDE SEQUENCE [LARGE SCALE GENOMIC DNA]</scope>
    <source>
        <strain evidence="1 2">JCM 15395</strain>
    </source>
</reference>
<dbReference type="InterPro" id="IPR036102">
    <property type="entry name" value="OsmC/Ohrsf"/>
</dbReference>
<name>A0ABN1FV15_9BACI</name>